<keyword evidence="7" id="KW-1185">Reference proteome</keyword>
<evidence type="ECO:0000259" key="5">
    <source>
        <dbReference type="Pfam" id="PF17676"/>
    </source>
</evidence>
<dbReference type="GO" id="GO:0004180">
    <property type="term" value="F:carboxypeptidase activity"/>
    <property type="evidence" value="ECO:0007669"/>
    <property type="project" value="UniProtKB-KW"/>
</dbReference>
<evidence type="ECO:0000256" key="2">
    <source>
        <dbReference type="ARBA" id="ARBA00022801"/>
    </source>
</evidence>
<feature type="domain" description="LD-carboxypeptidase C-terminal" evidence="5">
    <location>
        <begin position="200"/>
        <end position="315"/>
    </location>
</feature>
<organism evidence="6 7">
    <name type="scientific">Cetobacterium somerae ATCC BAA-474</name>
    <dbReference type="NCBI Taxonomy" id="1319815"/>
    <lineage>
        <taxon>Bacteria</taxon>
        <taxon>Fusobacteriati</taxon>
        <taxon>Fusobacteriota</taxon>
        <taxon>Fusobacteriia</taxon>
        <taxon>Fusobacteriales</taxon>
        <taxon>Fusobacteriaceae</taxon>
        <taxon>Cetobacterium</taxon>
    </lineage>
</organism>
<evidence type="ECO:0000256" key="3">
    <source>
        <dbReference type="PIRSR" id="PIRSR028757-1"/>
    </source>
</evidence>
<dbReference type="PANTHER" id="PTHR30237:SF5">
    <property type="entry name" value="CARBOXYPEPTIDASE VC_A0337-RELATED"/>
    <property type="match status" value="1"/>
</dbReference>
<accession>U7VB67</accession>
<dbReference type="InterPro" id="IPR029062">
    <property type="entry name" value="Class_I_gatase-like"/>
</dbReference>
<protein>
    <submittedName>
        <fullName evidence="6">LD-carboxypeptidase</fullName>
    </submittedName>
</protein>
<reference evidence="6 7" key="1">
    <citation type="submission" date="2013-08" db="EMBL/GenBank/DDBJ databases">
        <authorList>
            <person name="Weinstock G."/>
            <person name="Sodergren E."/>
            <person name="Wylie T."/>
            <person name="Fulton L."/>
            <person name="Fulton R."/>
            <person name="Fronick C."/>
            <person name="O'Laughlin M."/>
            <person name="Godfrey J."/>
            <person name="Miner T."/>
            <person name="Herter B."/>
            <person name="Appelbaum E."/>
            <person name="Cordes M."/>
            <person name="Lek S."/>
            <person name="Wollam A."/>
            <person name="Pepin K.H."/>
            <person name="Palsikar V.B."/>
            <person name="Mitreva M."/>
            <person name="Wilson R.K."/>
        </authorList>
    </citation>
    <scope>NUCLEOTIDE SEQUENCE [LARGE SCALE GENOMIC DNA]</scope>
    <source>
        <strain evidence="6 7">ATCC BAA-474</strain>
    </source>
</reference>
<dbReference type="PANTHER" id="PTHR30237">
    <property type="entry name" value="MURAMOYLTETRAPEPTIDE CARBOXYPEPTIDASE"/>
    <property type="match status" value="1"/>
</dbReference>
<dbReference type="Gene3D" id="3.50.30.60">
    <property type="entry name" value="LD-carboxypeptidase A C-terminal domain-like"/>
    <property type="match status" value="1"/>
</dbReference>
<dbReference type="EMBL" id="AXZF01000088">
    <property type="protein sequence ID" value="ERT68043.1"/>
    <property type="molecule type" value="Genomic_DNA"/>
</dbReference>
<feature type="domain" description="LD-carboxypeptidase N-terminal" evidence="4">
    <location>
        <begin position="10"/>
        <end position="129"/>
    </location>
</feature>
<dbReference type="HOGENOM" id="CLU_034346_1_1_0"/>
<sequence length="327" mass="36692">MFKLKKGDIIGYYSPSAPATFFAPTRYKRAQFFLESKGFKLTSGNLSGKSQGYRSGSIAERANELNTLIEDKEIKCIMSTIGGSNSNSILPYLNFEEIKKNPKIFIGYSDVTAILLAIYAKTGIITFYGPALVASFGEFSPLVEETFSYFSDILMTDLELPYTFKTPDKYTDKFINWEDQNTSKTTYENRLVTVIPGKVSGRLIGGNLNTMYGIWGSEYMPEIKKGDILFIEDSLKTAADIERSFSFLKLNKVFEKVSGIILGKHELFNDQNSGKKPYEILLEVLGDTKLPFLAEFDCCHTHPMLTLPIGGQVELDSTNKKVTLLKF</sequence>
<dbReference type="Proteomes" id="UP000017081">
    <property type="component" value="Unassembled WGS sequence"/>
</dbReference>
<dbReference type="InterPro" id="IPR040449">
    <property type="entry name" value="Peptidase_S66_N"/>
</dbReference>
<feature type="active site" description="Nucleophile" evidence="3">
    <location>
        <position position="109"/>
    </location>
</feature>
<dbReference type="InterPro" id="IPR040921">
    <property type="entry name" value="Peptidase_S66C"/>
</dbReference>
<dbReference type="CDD" id="cd07062">
    <property type="entry name" value="Peptidase_S66_mccF_like"/>
    <property type="match status" value="1"/>
</dbReference>
<dbReference type="InterPro" id="IPR027461">
    <property type="entry name" value="Carboxypeptidase_A_C_sf"/>
</dbReference>
<comment type="similarity">
    <text evidence="1">Belongs to the peptidase S66 family.</text>
</comment>
<proteinExistence type="inferred from homology"/>
<dbReference type="RefSeq" id="WP_023051594.1">
    <property type="nucleotide sequence ID" value="NZ_CP173060.2"/>
</dbReference>
<dbReference type="PATRIC" id="fig|1319815.3.peg.1984"/>
<dbReference type="Pfam" id="PF02016">
    <property type="entry name" value="Peptidase_S66"/>
    <property type="match status" value="1"/>
</dbReference>
<keyword evidence="6" id="KW-0645">Protease</keyword>
<dbReference type="InterPro" id="IPR003507">
    <property type="entry name" value="S66_fam"/>
</dbReference>
<dbReference type="Pfam" id="PF17676">
    <property type="entry name" value="Peptidase_S66C"/>
    <property type="match status" value="1"/>
</dbReference>
<dbReference type="PIRSF" id="PIRSF028757">
    <property type="entry name" value="LD-carboxypeptidase"/>
    <property type="match status" value="1"/>
</dbReference>
<feature type="active site" description="Charge relay system" evidence="3">
    <location>
        <position position="232"/>
    </location>
</feature>
<gene>
    <name evidence="6" type="ORF">HMPREF0202_02061</name>
</gene>
<dbReference type="Gene3D" id="3.40.50.10740">
    <property type="entry name" value="Class I glutamine amidotransferase-like"/>
    <property type="match status" value="1"/>
</dbReference>
<evidence type="ECO:0000313" key="7">
    <source>
        <dbReference type="Proteomes" id="UP000017081"/>
    </source>
</evidence>
<dbReference type="eggNOG" id="COG1619">
    <property type="taxonomic scope" value="Bacteria"/>
</dbReference>
<dbReference type="SUPFAM" id="SSF141986">
    <property type="entry name" value="LD-carboxypeptidase A C-terminal domain-like"/>
    <property type="match status" value="1"/>
</dbReference>
<dbReference type="SUPFAM" id="SSF52317">
    <property type="entry name" value="Class I glutamine amidotransferase-like"/>
    <property type="match status" value="1"/>
</dbReference>
<feature type="active site" description="Charge relay system" evidence="3">
    <location>
        <position position="300"/>
    </location>
</feature>
<evidence type="ECO:0000313" key="6">
    <source>
        <dbReference type="EMBL" id="ERT68043.1"/>
    </source>
</evidence>
<evidence type="ECO:0000259" key="4">
    <source>
        <dbReference type="Pfam" id="PF02016"/>
    </source>
</evidence>
<dbReference type="STRING" id="1319815.HMPREF0202_02061"/>
<evidence type="ECO:0000256" key="1">
    <source>
        <dbReference type="ARBA" id="ARBA00010233"/>
    </source>
</evidence>
<dbReference type="AlphaFoldDB" id="U7VB67"/>
<comment type="caution">
    <text evidence="6">The sequence shown here is derived from an EMBL/GenBank/DDBJ whole genome shotgun (WGS) entry which is preliminary data.</text>
</comment>
<keyword evidence="2" id="KW-0378">Hydrolase</keyword>
<dbReference type="InterPro" id="IPR027478">
    <property type="entry name" value="LdcA_N"/>
</dbReference>
<name>U7VB67_9FUSO</name>
<keyword evidence="6" id="KW-0121">Carboxypeptidase</keyword>